<keyword evidence="3" id="KW-1185">Reference proteome</keyword>
<proteinExistence type="predicted"/>
<dbReference type="GeneID" id="51821254"/>
<sequence length="49" mass="5247">MKKFAMIALLATTGLFQVAHASGPGFIDQCPEGYFMTATGLCAPDFDFD</sequence>
<feature type="signal peptide" evidence="1">
    <location>
        <begin position="1"/>
        <end position="21"/>
    </location>
</feature>
<name>A0ABY9QJQ9_9PSED</name>
<dbReference type="EMBL" id="CP132921">
    <property type="protein sequence ID" value="WMW04283.1"/>
    <property type="molecule type" value="Genomic_DNA"/>
</dbReference>
<reference evidence="2 3" key="1">
    <citation type="submission" date="2023-08" db="EMBL/GenBank/DDBJ databases">
        <title>Complete Genome Sequence of Pseudomonas entomophila TVIN A01.</title>
        <authorList>
            <person name="Shelke T."/>
            <person name="Mahar N.S."/>
            <person name="Gupta I."/>
            <person name="Gupta V."/>
        </authorList>
    </citation>
    <scope>NUCLEOTIDE SEQUENCE [LARGE SCALE GENOMIC DNA]</scope>
    <source>
        <strain evidence="2 3">TVIN-A01</strain>
    </source>
</reference>
<feature type="chain" id="PRO_5045937712" evidence="1">
    <location>
        <begin position="22"/>
        <end position="49"/>
    </location>
</feature>
<protein>
    <submittedName>
        <fullName evidence="2">Uncharacterized protein</fullName>
    </submittedName>
</protein>
<accession>A0ABY9QJQ9</accession>
<dbReference type="Proteomes" id="UP001183127">
    <property type="component" value="Chromosome"/>
</dbReference>
<evidence type="ECO:0000256" key="1">
    <source>
        <dbReference type="SAM" id="SignalP"/>
    </source>
</evidence>
<organism evidence="2 3">
    <name type="scientific">Pseudomonas entomophila</name>
    <dbReference type="NCBI Taxonomy" id="312306"/>
    <lineage>
        <taxon>Bacteria</taxon>
        <taxon>Pseudomonadati</taxon>
        <taxon>Pseudomonadota</taxon>
        <taxon>Gammaproteobacteria</taxon>
        <taxon>Pseudomonadales</taxon>
        <taxon>Pseudomonadaceae</taxon>
        <taxon>Pseudomonas</taxon>
    </lineage>
</organism>
<evidence type="ECO:0000313" key="3">
    <source>
        <dbReference type="Proteomes" id="UP001183127"/>
    </source>
</evidence>
<evidence type="ECO:0000313" key="2">
    <source>
        <dbReference type="EMBL" id="WMW04283.1"/>
    </source>
</evidence>
<keyword evidence="1" id="KW-0732">Signal</keyword>
<gene>
    <name evidence="2" type="ORF">RAH46_18335</name>
</gene>
<dbReference type="RefSeq" id="WP_011533334.1">
    <property type="nucleotide sequence ID" value="NZ_CP132921.1"/>
</dbReference>